<dbReference type="AlphaFoldDB" id="A0AA37TGP9"/>
<organism evidence="3 4">
    <name type="scientific">Methylobacterium tardum</name>
    <dbReference type="NCBI Taxonomy" id="374432"/>
    <lineage>
        <taxon>Bacteria</taxon>
        <taxon>Pseudomonadati</taxon>
        <taxon>Pseudomonadota</taxon>
        <taxon>Alphaproteobacteria</taxon>
        <taxon>Hyphomicrobiales</taxon>
        <taxon>Methylobacteriaceae</taxon>
        <taxon>Methylobacterium</taxon>
    </lineage>
</organism>
<feature type="compositionally biased region" description="Basic and acidic residues" evidence="1">
    <location>
        <begin position="136"/>
        <end position="149"/>
    </location>
</feature>
<proteinExistence type="predicted"/>
<dbReference type="Proteomes" id="UP001157440">
    <property type="component" value="Unassembled WGS sequence"/>
</dbReference>
<dbReference type="RefSeq" id="WP_238197161.1">
    <property type="nucleotide sequence ID" value="NZ_BPQZ01000016.1"/>
</dbReference>
<feature type="region of interest" description="Disordered" evidence="1">
    <location>
        <begin position="55"/>
        <end position="221"/>
    </location>
</feature>
<feature type="signal peptide" evidence="2">
    <location>
        <begin position="1"/>
        <end position="28"/>
    </location>
</feature>
<name>A0AA37TGP9_9HYPH</name>
<evidence type="ECO:0000313" key="4">
    <source>
        <dbReference type="Proteomes" id="UP001157440"/>
    </source>
</evidence>
<comment type="caution">
    <text evidence="3">The sequence shown here is derived from an EMBL/GenBank/DDBJ whole genome shotgun (WGS) entry which is preliminary data.</text>
</comment>
<accession>A0AA37TGP9</accession>
<evidence type="ECO:0000313" key="3">
    <source>
        <dbReference type="EMBL" id="GLS70339.1"/>
    </source>
</evidence>
<sequence length="221" mass="24361">MTGHRRLRPLLSAAVALAPLCAVGPVHAQERGEFMRDALSGIGLLEKRQEPIDYHERPPLVMPPKLDGKALPQPRARSTSTAWPKDPEIVERERAAAERRRPVGNQARGRYDDNNATLSVDEIRGGRRAGASVTTEAERKPGDNNRDDSLLSPFDLLKGKSANAEPSDVEPSRDVLTDPPTGYRQSPKKLARPPSNDPINNASREKEESDPGAYLRQRAQQ</sequence>
<gene>
    <name evidence="3" type="ORF">GCM10007890_23520</name>
</gene>
<evidence type="ECO:0008006" key="5">
    <source>
        <dbReference type="Google" id="ProtNLM"/>
    </source>
</evidence>
<dbReference type="EMBL" id="BSPL01000014">
    <property type="protein sequence ID" value="GLS70339.1"/>
    <property type="molecule type" value="Genomic_DNA"/>
</dbReference>
<keyword evidence="2" id="KW-0732">Signal</keyword>
<feature type="compositionally biased region" description="Basic and acidic residues" evidence="1">
    <location>
        <begin position="85"/>
        <end position="101"/>
    </location>
</feature>
<evidence type="ECO:0000256" key="1">
    <source>
        <dbReference type="SAM" id="MobiDB-lite"/>
    </source>
</evidence>
<evidence type="ECO:0000256" key="2">
    <source>
        <dbReference type="SAM" id="SignalP"/>
    </source>
</evidence>
<feature type="chain" id="PRO_5041459562" description="DUF3035 domain-containing protein" evidence="2">
    <location>
        <begin position="29"/>
        <end position="221"/>
    </location>
</feature>
<protein>
    <recommendedName>
        <fullName evidence="5">DUF3035 domain-containing protein</fullName>
    </recommendedName>
</protein>
<keyword evidence="4" id="KW-1185">Reference proteome</keyword>
<reference evidence="4" key="1">
    <citation type="journal article" date="2019" name="Int. J. Syst. Evol. Microbiol.">
        <title>The Global Catalogue of Microorganisms (GCM) 10K type strain sequencing project: providing services to taxonomists for standard genome sequencing and annotation.</title>
        <authorList>
            <consortium name="The Broad Institute Genomics Platform"/>
            <consortium name="The Broad Institute Genome Sequencing Center for Infectious Disease"/>
            <person name="Wu L."/>
            <person name="Ma J."/>
        </authorList>
    </citation>
    <scope>NUCLEOTIDE SEQUENCE [LARGE SCALE GENOMIC DNA]</scope>
    <source>
        <strain evidence="4">NBRC 103632</strain>
    </source>
</reference>